<dbReference type="Proteomes" id="UP001174694">
    <property type="component" value="Unassembled WGS sequence"/>
</dbReference>
<name>A0AA38RGH0_9PEZI</name>
<protein>
    <submittedName>
        <fullName evidence="2">Uncharacterized protein</fullName>
    </submittedName>
</protein>
<evidence type="ECO:0000313" key="3">
    <source>
        <dbReference type="Proteomes" id="UP001174694"/>
    </source>
</evidence>
<evidence type="ECO:0000256" key="1">
    <source>
        <dbReference type="SAM" id="SignalP"/>
    </source>
</evidence>
<feature type="signal peptide" evidence="1">
    <location>
        <begin position="1"/>
        <end position="25"/>
    </location>
</feature>
<organism evidence="2 3">
    <name type="scientific">Pleurostoma richardsiae</name>
    <dbReference type="NCBI Taxonomy" id="41990"/>
    <lineage>
        <taxon>Eukaryota</taxon>
        <taxon>Fungi</taxon>
        <taxon>Dikarya</taxon>
        <taxon>Ascomycota</taxon>
        <taxon>Pezizomycotina</taxon>
        <taxon>Sordariomycetes</taxon>
        <taxon>Sordariomycetidae</taxon>
        <taxon>Calosphaeriales</taxon>
        <taxon>Pleurostomataceae</taxon>
        <taxon>Pleurostoma</taxon>
    </lineage>
</organism>
<keyword evidence="3" id="KW-1185">Reference proteome</keyword>
<keyword evidence="1" id="KW-0732">Signal</keyword>
<feature type="chain" id="PRO_5041291976" evidence="1">
    <location>
        <begin position="26"/>
        <end position="152"/>
    </location>
</feature>
<accession>A0AA38RGH0</accession>
<comment type="caution">
    <text evidence="2">The sequence shown here is derived from an EMBL/GenBank/DDBJ whole genome shotgun (WGS) entry which is preliminary data.</text>
</comment>
<proteinExistence type="predicted"/>
<sequence>MRTDLMAFGTAASLCLGALVRGSLSAPNPAAENQGATRSALEFAMSIQRNATIEKRDTGDVAWFPCYCGQSCEGWVLDYTLYYDRWTCLSVPGTASFQVKEDDYNLNFYCAFYTGNNCDGAEMLDGPGPAIGLDVCDTSSVGWLYTFRCNWS</sequence>
<dbReference type="AlphaFoldDB" id="A0AA38RGH0"/>
<evidence type="ECO:0000313" key="2">
    <source>
        <dbReference type="EMBL" id="KAJ9145071.1"/>
    </source>
</evidence>
<gene>
    <name evidence="2" type="ORF">NKR23_g5720</name>
</gene>
<reference evidence="2" key="1">
    <citation type="submission" date="2022-07" db="EMBL/GenBank/DDBJ databases">
        <title>Fungi with potential for degradation of polypropylene.</title>
        <authorList>
            <person name="Gostincar C."/>
        </authorList>
    </citation>
    <scope>NUCLEOTIDE SEQUENCE</scope>
    <source>
        <strain evidence="2">EXF-13308</strain>
    </source>
</reference>
<dbReference type="EMBL" id="JANBVO010000015">
    <property type="protein sequence ID" value="KAJ9145071.1"/>
    <property type="molecule type" value="Genomic_DNA"/>
</dbReference>